<sequence>MPAADPKAKIPKTITPAFENCPLCTSTPFPAPPVDALAVAFPLELALLLKLAVPLAMLDVDVCPAELLLLSVSFFPSRSLQTTTPTLLLKHSPTRFNAFSSPPSIWHTAVHGSGIPNTPISPPVQHSYRSQKAWSVTAASLLMTQPGLAAVGRSTG</sequence>
<gene>
    <name evidence="1" type="ORF">PTT_09141</name>
</gene>
<accession>E3RLB5</accession>
<proteinExistence type="predicted"/>
<organism evidence="2">
    <name type="scientific">Pyrenophora teres f. teres (strain 0-1)</name>
    <name type="common">Barley net blotch fungus</name>
    <name type="synonym">Drechslera teres f. teres</name>
    <dbReference type="NCBI Taxonomy" id="861557"/>
    <lineage>
        <taxon>Eukaryota</taxon>
        <taxon>Fungi</taxon>
        <taxon>Dikarya</taxon>
        <taxon>Ascomycota</taxon>
        <taxon>Pezizomycotina</taxon>
        <taxon>Dothideomycetes</taxon>
        <taxon>Pleosporomycetidae</taxon>
        <taxon>Pleosporales</taxon>
        <taxon>Pleosporineae</taxon>
        <taxon>Pleosporaceae</taxon>
        <taxon>Pyrenophora</taxon>
    </lineage>
</organism>
<dbReference type="HOGENOM" id="CLU_1687593_0_0_1"/>
<dbReference type="AlphaFoldDB" id="E3RLB5"/>
<name>E3RLB5_PYRTT</name>
<dbReference type="KEGG" id="pte:PTT_09141"/>
<evidence type="ECO:0000313" key="2">
    <source>
        <dbReference type="Proteomes" id="UP000001067"/>
    </source>
</evidence>
<reference evidence="1 2" key="1">
    <citation type="journal article" date="2010" name="Genome Biol.">
        <title>A first genome assembly of the barley fungal pathogen Pyrenophora teres f. teres.</title>
        <authorList>
            <person name="Ellwood S.R."/>
            <person name="Liu Z."/>
            <person name="Syme R.A."/>
            <person name="Lai Z."/>
            <person name="Hane J.K."/>
            <person name="Keiper F."/>
            <person name="Moffat C.S."/>
            <person name="Oliver R.P."/>
            <person name="Friesen T.L."/>
        </authorList>
    </citation>
    <scope>NUCLEOTIDE SEQUENCE [LARGE SCALE GENOMIC DNA]</scope>
    <source>
        <strain evidence="1 2">0-1</strain>
    </source>
</reference>
<evidence type="ECO:0000313" key="1">
    <source>
        <dbReference type="EMBL" id="EFQ93497.1"/>
    </source>
</evidence>
<keyword evidence="2" id="KW-1185">Reference proteome</keyword>
<dbReference type="Proteomes" id="UP000001067">
    <property type="component" value="Unassembled WGS sequence"/>
</dbReference>
<dbReference type="EMBL" id="GL533828">
    <property type="protein sequence ID" value="EFQ93497.1"/>
    <property type="molecule type" value="Genomic_DNA"/>
</dbReference>
<protein>
    <submittedName>
        <fullName evidence="1">Uncharacterized protein</fullName>
    </submittedName>
</protein>